<evidence type="ECO:0000256" key="6">
    <source>
        <dbReference type="ARBA" id="ARBA00022958"/>
    </source>
</evidence>
<dbReference type="InterPro" id="IPR003148">
    <property type="entry name" value="RCK_N"/>
</dbReference>
<dbReference type="GO" id="GO:0005886">
    <property type="term" value="C:plasma membrane"/>
    <property type="evidence" value="ECO:0007669"/>
    <property type="project" value="TreeGrafter"/>
</dbReference>
<dbReference type="Pfam" id="PF22614">
    <property type="entry name" value="Slo-like_RCK"/>
    <property type="match status" value="1"/>
</dbReference>
<evidence type="ECO:0000256" key="5">
    <source>
        <dbReference type="ARBA" id="ARBA00022826"/>
    </source>
</evidence>
<feature type="domain" description="RCK N-terminal" evidence="11">
    <location>
        <begin position="31"/>
        <end position="126"/>
    </location>
</feature>
<evidence type="ECO:0000256" key="4">
    <source>
        <dbReference type="ARBA" id="ARBA00022692"/>
    </source>
</evidence>
<dbReference type="Gene3D" id="3.40.50.720">
    <property type="entry name" value="NAD(P)-binding Rossmann-like Domain"/>
    <property type="match status" value="1"/>
</dbReference>
<name>A0A6P7FH53_DIAVI</name>
<evidence type="ECO:0000256" key="8">
    <source>
        <dbReference type="ARBA" id="ARBA00023065"/>
    </source>
</evidence>
<dbReference type="RefSeq" id="XP_028135394.1">
    <property type="nucleotide sequence ID" value="XM_028279593.1"/>
</dbReference>
<keyword evidence="7" id="KW-1133">Transmembrane helix</keyword>
<feature type="non-terminal residue" evidence="12">
    <location>
        <position position="212"/>
    </location>
</feature>
<evidence type="ECO:0000256" key="2">
    <source>
        <dbReference type="ARBA" id="ARBA00022448"/>
    </source>
</evidence>
<keyword evidence="4" id="KW-0812">Transmembrane</keyword>
<keyword evidence="3" id="KW-0633">Potassium transport</keyword>
<keyword evidence="10" id="KW-0407">Ion channel</keyword>
<dbReference type="AlphaFoldDB" id="A0A6P7FH53"/>
<dbReference type="InterPro" id="IPR047871">
    <property type="entry name" value="K_chnl_Slo-like"/>
</dbReference>
<organism evidence="12">
    <name type="scientific">Diabrotica virgifera virgifera</name>
    <name type="common">western corn rootworm</name>
    <dbReference type="NCBI Taxonomy" id="50390"/>
    <lineage>
        <taxon>Eukaryota</taxon>
        <taxon>Metazoa</taxon>
        <taxon>Ecdysozoa</taxon>
        <taxon>Arthropoda</taxon>
        <taxon>Hexapoda</taxon>
        <taxon>Insecta</taxon>
        <taxon>Pterygota</taxon>
        <taxon>Neoptera</taxon>
        <taxon>Endopterygota</taxon>
        <taxon>Coleoptera</taxon>
        <taxon>Polyphaga</taxon>
        <taxon>Cucujiformia</taxon>
        <taxon>Chrysomeloidea</taxon>
        <taxon>Chrysomelidae</taxon>
        <taxon>Galerucinae</taxon>
        <taxon>Diabroticina</taxon>
        <taxon>Diabroticites</taxon>
        <taxon>Diabrotica</taxon>
    </lineage>
</organism>
<evidence type="ECO:0000313" key="12">
    <source>
        <dbReference type="RefSeq" id="XP_028135394.1"/>
    </source>
</evidence>
<comment type="subcellular location">
    <subcellularLocation>
        <location evidence="1">Membrane</location>
        <topology evidence="1">Multi-pass membrane protein</topology>
    </subcellularLocation>
</comment>
<dbReference type="FunFam" id="3.40.50.720:FF:000011">
    <property type="entry name" value="Potassium channel subfamily T member 1"/>
    <property type="match status" value="1"/>
</dbReference>
<accession>A0A6P7FH53</accession>
<dbReference type="PANTHER" id="PTHR10027:SF10">
    <property type="entry name" value="SLOWPOKE 2, ISOFORM D"/>
    <property type="match status" value="1"/>
</dbReference>
<proteinExistence type="predicted"/>
<keyword evidence="6" id="KW-0630">Potassium</keyword>
<dbReference type="GO" id="GO:0015271">
    <property type="term" value="F:outward rectifier potassium channel activity"/>
    <property type="evidence" value="ECO:0007669"/>
    <property type="project" value="TreeGrafter"/>
</dbReference>
<evidence type="ECO:0000256" key="9">
    <source>
        <dbReference type="ARBA" id="ARBA00023136"/>
    </source>
</evidence>
<dbReference type="InParanoid" id="A0A6P7FH53"/>
<sequence length="212" mass="24630">MRFSFQFEQLAFTWMERQKLGGSYSSHRAQSEKHVVVCSTTLHADTIMDFLNEFYAHPLLQDYYVVLLSPMELDTTMRMILQVPIWAQRVIYIQGSCLKDADLARARMNEAEACFILAARNYADKTAAINSCRKDFKLRIIACKEKDGFIISNKEQILNRWAQNFEELLSGNHEDGEMEDPMLQINEDDRQLLPTEDEIRETVLILKNNKAP</sequence>
<evidence type="ECO:0000256" key="1">
    <source>
        <dbReference type="ARBA" id="ARBA00004141"/>
    </source>
</evidence>
<reference evidence="12" key="1">
    <citation type="submission" date="2025-08" db="UniProtKB">
        <authorList>
            <consortium name="RefSeq"/>
        </authorList>
    </citation>
    <scope>IDENTIFICATION</scope>
    <source>
        <tissue evidence="12">Whole insect</tissue>
    </source>
</reference>
<evidence type="ECO:0000256" key="7">
    <source>
        <dbReference type="ARBA" id="ARBA00022989"/>
    </source>
</evidence>
<evidence type="ECO:0000256" key="3">
    <source>
        <dbReference type="ARBA" id="ARBA00022538"/>
    </source>
</evidence>
<dbReference type="GO" id="GO:0005228">
    <property type="term" value="F:intracellular sodium-activated potassium channel activity"/>
    <property type="evidence" value="ECO:0007669"/>
    <property type="project" value="TreeGrafter"/>
</dbReference>
<evidence type="ECO:0000256" key="10">
    <source>
        <dbReference type="ARBA" id="ARBA00023303"/>
    </source>
</evidence>
<keyword evidence="9" id="KW-0472">Membrane</keyword>
<keyword evidence="5" id="KW-0631">Potassium channel</keyword>
<protein>
    <submittedName>
        <fullName evidence="12">Potassium channel subfamily T member 2-like</fullName>
    </submittedName>
</protein>
<keyword evidence="8" id="KW-0406">Ion transport</keyword>
<evidence type="ECO:0000259" key="11">
    <source>
        <dbReference type="Pfam" id="PF22614"/>
    </source>
</evidence>
<gene>
    <name evidence="12" type="primary">LOC114330266</name>
</gene>
<keyword evidence="2" id="KW-0813">Transport</keyword>
<dbReference type="PANTHER" id="PTHR10027">
    <property type="entry name" value="CALCIUM-ACTIVATED POTASSIUM CHANNEL ALPHA CHAIN"/>
    <property type="match status" value="1"/>
</dbReference>